<gene>
    <name evidence="7" type="ORF">EM932_20580</name>
</gene>
<feature type="domain" description="RDD" evidence="6">
    <location>
        <begin position="27"/>
        <end position="143"/>
    </location>
</feature>
<evidence type="ECO:0000256" key="4">
    <source>
        <dbReference type="ARBA" id="ARBA00023136"/>
    </source>
</evidence>
<protein>
    <recommendedName>
        <fullName evidence="6">RDD domain-containing protein</fullName>
    </recommendedName>
</protein>
<sequence>MTETNNNNDGIIAEEISKVANNKPRINRILSMFLDHCIMCLLIVPLGFLIFGLGALMKDNLNNGIGIVLVFIPFFIYLNKDFFNAKSPAKRILGFQVIDRKTNNPANELQCFVRNLTICIAWPLEVIVGLINPERRIGDFLANTKVITSEKEKFKSIWTDLKNTKLKMNFIGILIIGGIYFYGLSLLLPGMNY</sequence>
<keyword evidence="2 5" id="KW-0812">Transmembrane</keyword>
<evidence type="ECO:0000313" key="7">
    <source>
        <dbReference type="EMBL" id="TGV00219.1"/>
    </source>
</evidence>
<organism evidence="7 8">
    <name type="scientific">Flavivirga rizhaonensis</name>
    <dbReference type="NCBI Taxonomy" id="2559571"/>
    <lineage>
        <taxon>Bacteria</taxon>
        <taxon>Pseudomonadati</taxon>
        <taxon>Bacteroidota</taxon>
        <taxon>Flavobacteriia</taxon>
        <taxon>Flavobacteriales</taxon>
        <taxon>Flavobacteriaceae</taxon>
        <taxon>Flavivirga</taxon>
    </lineage>
</organism>
<name>A0A4S1DQU2_9FLAO</name>
<comment type="caution">
    <text evidence="7">The sequence shown here is derived from an EMBL/GenBank/DDBJ whole genome shotgun (WGS) entry which is preliminary data.</text>
</comment>
<dbReference type="EMBL" id="SRSO01000057">
    <property type="protein sequence ID" value="TGV00219.1"/>
    <property type="molecule type" value="Genomic_DNA"/>
</dbReference>
<proteinExistence type="predicted"/>
<dbReference type="InterPro" id="IPR010432">
    <property type="entry name" value="RDD"/>
</dbReference>
<evidence type="ECO:0000259" key="6">
    <source>
        <dbReference type="Pfam" id="PF06271"/>
    </source>
</evidence>
<dbReference type="OrthoDB" id="9814143at2"/>
<accession>A0A4S1DQU2</accession>
<dbReference type="Pfam" id="PF06271">
    <property type="entry name" value="RDD"/>
    <property type="match status" value="1"/>
</dbReference>
<dbReference type="AlphaFoldDB" id="A0A4S1DQU2"/>
<evidence type="ECO:0000256" key="2">
    <source>
        <dbReference type="ARBA" id="ARBA00022692"/>
    </source>
</evidence>
<evidence type="ECO:0000256" key="3">
    <source>
        <dbReference type="ARBA" id="ARBA00022989"/>
    </source>
</evidence>
<evidence type="ECO:0000256" key="5">
    <source>
        <dbReference type="SAM" id="Phobius"/>
    </source>
</evidence>
<feature type="transmembrane region" description="Helical" evidence="5">
    <location>
        <begin position="170"/>
        <end position="188"/>
    </location>
</feature>
<dbReference type="GO" id="GO:0016020">
    <property type="term" value="C:membrane"/>
    <property type="evidence" value="ECO:0007669"/>
    <property type="project" value="UniProtKB-SubCell"/>
</dbReference>
<feature type="transmembrane region" description="Helical" evidence="5">
    <location>
        <begin position="61"/>
        <end position="78"/>
    </location>
</feature>
<keyword evidence="3 5" id="KW-1133">Transmembrane helix</keyword>
<reference evidence="7 8" key="1">
    <citation type="submission" date="2019-04" db="EMBL/GenBank/DDBJ databases">
        <authorList>
            <person name="Liu A."/>
        </authorList>
    </citation>
    <scope>NUCLEOTIDE SEQUENCE [LARGE SCALE GENOMIC DNA]</scope>
    <source>
        <strain evidence="7 8">RZ03</strain>
    </source>
</reference>
<dbReference type="RefSeq" id="WP_135879093.1">
    <property type="nucleotide sequence ID" value="NZ_SRSO01000057.1"/>
</dbReference>
<feature type="transmembrane region" description="Helical" evidence="5">
    <location>
        <begin position="33"/>
        <end position="55"/>
    </location>
</feature>
<keyword evidence="8" id="KW-1185">Reference proteome</keyword>
<comment type="subcellular location">
    <subcellularLocation>
        <location evidence="1">Membrane</location>
        <topology evidence="1">Multi-pass membrane protein</topology>
    </subcellularLocation>
</comment>
<evidence type="ECO:0000313" key="8">
    <source>
        <dbReference type="Proteomes" id="UP000307602"/>
    </source>
</evidence>
<evidence type="ECO:0000256" key="1">
    <source>
        <dbReference type="ARBA" id="ARBA00004141"/>
    </source>
</evidence>
<keyword evidence="4 5" id="KW-0472">Membrane</keyword>
<dbReference type="Proteomes" id="UP000307602">
    <property type="component" value="Unassembled WGS sequence"/>
</dbReference>